<dbReference type="Pfam" id="PF01494">
    <property type="entry name" value="FAD_binding_3"/>
    <property type="match status" value="2"/>
</dbReference>
<evidence type="ECO:0000256" key="5">
    <source>
        <dbReference type="ARBA" id="ARBA00023033"/>
    </source>
</evidence>
<evidence type="ECO:0000313" key="7">
    <source>
        <dbReference type="EMBL" id="KAK4041405.1"/>
    </source>
</evidence>
<dbReference type="PANTHER" id="PTHR13789:SF309">
    <property type="entry name" value="PUTATIVE (AFU_ORTHOLOGUE AFUA_6G14510)-RELATED"/>
    <property type="match status" value="1"/>
</dbReference>
<name>A0AAN6ST76_9PEZI</name>
<gene>
    <name evidence="7" type="ORF">C8A01DRAFT_45464</name>
</gene>
<organism evidence="7 8">
    <name type="scientific">Parachaetomium inaequale</name>
    <dbReference type="NCBI Taxonomy" id="2588326"/>
    <lineage>
        <taxon>Eukaryota</taxon>
        <taxon>Fungi</taxon>
        <taxon>Dikarya</taxon>
        <taxon>Ascomycota</taxon>
        <taxon>Pezizomycotina</taxon>
        <taxon>Sordariomycetes</taxon>
        <taxon>Sordariomycetidae</taxon>
        <taxon>Sordariales</taxon>
        <taxon>Chaetomiaceae</taxon>
        <taxon>Parachaetomium</taxon>
    </lineage>
</organism>
<dbReference type="AlphaFoldDB" id="A0AAN6ST76"/>
<accession>A0AAN6ST76</accession>
<keyword evidence="4" id="KW-0560">Oxidoreductase</keyword>
<dbReference type="GO" id="GO:0071949">
    <property type="term" value="F:FAD binding"/>
    <property type="evidence" value="ECO:0007669"/>
    <property type="project" value="InterPro"/>
</dbReference>
<dbReference type="InterPro" id="IPR002938">
    <property type="entry name" value="FAD-bd"/>
</dbReference>
<sequence length="422" mass="46095">MHAIIMGAGPAGLAAALALHQQSTDSAPFQVTVLELRAGVQTIGGAVNLTPLAMRYLDALGVGPRLRPLGAKVSYIEMLSHRTGSSLGRLWPDVDAIRVLRQDLVEAMLQTARAVPGDQLRLRFGAKVASIEELGDASGEGSVKVSFTDTASGREETIQGDFIIGCDGIHSFVRSSLVDPTRQKTYSGRATAYGFVTVSQPGNAGITAADGSPAVNISTLVSGQLGSLLLTFFEPSLKKLYLANVIAQPEKQDWRDGKRATGEDKEALQRDFLRRFRGGKLAGLEDAVRRCEEWVSFPVYMLPPGGVWSKGRALLLGDAAHAMPPQGESTGIAIEDGMLLARVFSRRDTRSISQMLADYEALRRPVIKKAYDEATFRWEKVGERSWFGMVLMEWLTVTYIWSMNYWSKNSFGRDVRTLDLPV</sequence>
<evidence type="ECO:0000313" key="8">
    <source>
        <dbReference type="Proteomes" id="UP001303115"/>
    </source>
</evidence>
<keyword evidence="3" id="KW-0274">FAD</keyword>
<comment type="similarity">
    <text evidence="1">Belongs to the paxM FAD-dependent monooxygenase family.</text>
</comment>
<feature type="domain" description="FAD-binding" evidence="6">
    <location>
        <begin position="308"/>
        <end position="373"/>
    </location>
</feature>
<keyword evidence="8" id="KW-1185">Reference proteome</keyword>
<protein>
    <recommendedName>
        <fullName evidence="6">FAD-binding domain-containing protein</fullName>
    </recommendedName>
</protein>
<dbReference type="InterPro" id="IPR050493">
    <property type="entry name" value="FAD-dep_Monooxygenase_BioMet"/>
</dbReference>
<dbReference type="EMBL" id="MU854358">
    <property type="protein sequence ID" value="KAK4041405.1"/>
    <property type="molecule type" value="Genomic_DNA"/>
</dbReference>
<dbReference type="InterPro" id="IPR036188">
    <property type="entry name" value="FAD/NAD-bd_sf"/>
</dbReference>
<dbReference type="Proteomes" id="UP001303115">
    <property type="component" value="Unassembled WGS sequence"/>
</dbReference>
<dbReference type="Gene3D" id="3.50.50.60">
    <property type="entry name" value="FAD/NAD(P)-binding domain"/>
    <property type="match status" value="1"/>
</dbReference>
<dbReference type="PANTHER" id="PTHR13789">
    <property type="entry name" value="MONOOXYGENASE"/>
    <property type="match status" value="1"/>
</dbReference>
<dbReference type="SUPFAM" id="SSF51905">
    <property type="entry name" value="FAD/NAD(P)-binding domain"/>
    <property type="match status" value="1"/>
</dbReference>
<comment type="caution">
    <text evidence="7">The sequence shown here is derived from an EMBL/GenBank/DDBJ whole genome shotgun (WGS) entry which is preliminary data.</text>
</comment>
<evidence type="ECO:0000256" key="2">
    <source>
        <dbReference type="ARBA" id="ARBA00022630"/>
    </source>
</evidence>
<feature type="domain" description="FAD-binding" evidence="6">
    <location>
        <begin position="3"/>
        <end position="178"/>
    </location>
</feature>
<evidence type="ECO:0000256" key="1">
    <source>
        <dbReference type="ARBA" id="ARBA00007992"/>
    </source>
</evidence>
<keyword evidence="5" id="KW-0503">Monooxygenase</keyword>
<dbReference type="GO" id="GO:0004497">
    <property type="term" value="F:monooxygenase activity"/>
    <property type="evidence" value="ECO:0007669"/>
    <property type="project" value="UniProtKB-KW"/>
</dbReference>
<evidence type="ECO:0000256" key="4">
    <source>
        <dbReference type="ARBA" id="ARBA00023002"/>
    </source>
</evidence>
<dbReference type="PRINTS" id="PR00420">
    <property type="entry name" value="RNGMNOXGNASE"/>
</dbReference>
<proteinExistence type="inferred from homology"/>
<reference evidence="8" key="1">
    <citation type="journal article" date="2023" name="Mol. Phylogenet. Evol.">
        <title>Genome-scale phylogeny and comparative genomics of the fungal order Sordariales.</title>
        <authorList>
            <person name="Hensen N."/>
            <person name="Bonometti L."/>
            <person name="Westerberg I."/>
            <person name="Brannstrom I.O."/>
            <person name="Guillou S."/>
            <person name="Cros-Aarteil S."/>
            <person name="Calhoun S."/>
            <person name="Haridas S."/>
            <person name="Kuo A."/>
            <person name="Mondo S."/>
            <person name="Pangilinan J."/>
            <person name="Riley R."/>
            <person name="LaButti K."/>
            <person name="Andreopoulos B."/>
            <person name="Lipzen A."/>
            <person name="Chen C."/>
            <person name="Yan M."/>
            <person name="Daum C."/>
            <person name="Ng V."/>
            <person name="Clum A."/>
            <person name="Steindorff A."/>
            <person name="Ohm R.A."/>
            <person name="Martin F."/>
            <person name="Silar P."/>
            <person name="Natvig D.O."/>
            <person name="Lalanne C."/>
            <person name="Gautier V."/>
            <person name="Ament-Velasquez S.L."/>
            <person name="Kruys A."/>
            <person name="Hutchinson M.I."/>
            <person name="Powell A.J."/>
            <person name="Barry K."/>
            <person name="Miller A.N."/>
            <person name="Grigoriev I.V."/>
            <person name="Debuchy R."/>
            <person name="Gladieux P."/>
            <person name="Hiltunen Thoren M."/>
            <person name="Johannesson H."/>
        </authorList>
    </citation>
    <scope>NUCLEOTIDE SEQUENCE [LARGE SCALE GENOMIC DNA]</scope>
    <source>
        <strain evidence="8">CBS 284.82</strain>
    </source>
</reference>
<evidence type="ECO:0000259" key="6">
    <source>
        <dbReference type="Pfam" id="PF01494"/>
    </source>
</evidence>
<keyword evidence="2" id="KW-0285">Flavoprotein</keyword>
<evidence type="ECO:0000256" key="3">
    <source>
        <dbReference type="ARBA" id="ARBA00022827"/>
    </source>
</evidence>